<dbReference type="PROSITE" id="PS50093">
    <property type="entry name" value="PKD"/>
    <property type="match status" value="1"/>
</dbReference>
<sequence>MFGVNACGDGSSITVEESHTEYSGGGTGNGGGSSDYDAAPAGPPAPCPRYLESDRCQGFAGRYSPPDPTGNTAPVVTTITSRDLTTFTPATPVLHMEPNGWGILNKPTNFWVTAEPHTLTGTLFDRPVAVDFSPTGVHWDFGDGHAWRTQTLGESWAQLGFPELSTTATSNIYTSRGPFVVTASVSYSAVVHIDGRSITVQGEVTTSTQSAAFELFESSSVLVTP</sequence>
<organism evidence="3 4">
    <name type="scientific">Gulosibacter macacae</name>
    <dbReference type="NCBI Taxonomy" id="2488791"/>
    <lineage>
        <taxon>Bacteria</taxon>
        <taxon>Bacillati</taxon>
        <taxon>Actinomycetota</taxon>
        <taxon>Actinomycetes</taxon>
        <taxon>Micrococcales</taxon>
        <taxon>Microbacteriaceae</taxon>
        <taxon>Gulosibacter</taxon>
    </lineage>
</organism>
<name>A0A3P3VTP1_9MICO</name>
<dbReference type="Proteomes" id="UP000274391">
    <property type="component" value="Unassembled WGS sequence"/>
</dbReference>
<protein>
    <recommendedName>
        <fullName evidence="2">PKD domain-containing protein</fullName>
    </recommendedName>
</protein>
<feature type="compositionally biased region" description="Gly residues" evidence="1">
    <location>
        <begin position="23"/>
        <end position="33"/>
    </location>
</feature>
<feature type="region of interest" description="Disordered" evidence="1">
    <location>
        <begin position="16"/>
        <end position="50"/>
    </location>
</feature>
<accession>A0A3P3VTP1</accession>
<evidence type="ECO:0000256" key="1">
    <source>
        <dbReference type="SAM" id="MobiDB-lite"/>
    </source>
</evidence>
<proteinExistence type="predicted"/>
<dbReference type="InterPro" id="IPR000601">
    <property type="entry name" value="PKD_dom"/>
</dbReference>
<feature type="domain" description="PKD" evidence="2">
    <location>
        <begin position="133"/>
        <end position="186"/>
    </location>
</feature>
<gene>
    <name evidence="3" type="ORF">EG850_09800</name>
</gene>
<keyword evidence="4" id="KW-1185">Reference proteome</keyword>
<dbReference type="OrthoDB" id="5192284at2"/>
<comment type="caution">
    <text evidence="3">The sequence shown here is derived from an EMBL/GenBank/DDBJ whole genome shotgun (WGS) entry which is preliminary data.</text>
</comment>
<dbReference type="RefSeq" id="WP_124972986.1">
    <property type="nucleotide sequence ID" value="NZ_RQVS01000011.1"/>
</dbReference>
<evidence type="ECO:0000313" key="4">
    <source>
        <dbReference type="Proteomes" id="UP000274391"/>
    </source>
</evidence>
<dbReference type="EMBL" id="RQVS01000011">
    <property type="protein sequence ID" value="RRJ86192.1"/>
    <property type="molecule type" value="Genomic_DNA"/>
</dbReference>
<dbReference type="AlphaFoldDB" id="A0A3P3VTP1"/>
<evidence type="ECO:0000313" key="3">
    <source>
        <dbReference type="EMBL" id="RRJ86192.1"/>
    </source>
</evidence>
<reference evidence="3 4" key="1">
    <citation type="submission" date="2018-11" db="EMBL/GenBank/DDBJ databases">
        <title>YIM 102482-1 draft genome.</title>
        <authorList>
            <person name="Li G."/>
            <person name="Jiang Y."/>
        </authorList>
    </citation>
    <scope>NUCLEOTIDE SEQUENCE [LARGE SCALE GENOMIC DNA]</scope>
    <source>
        <strain evidence="3 4">YIM 102482-1</strain>
    </source>
</reference>
<evidence type="ECO:0000259" key="2">
    <source>
        <dbReference type="PROSITE" id="PS50093"/>
    </source>
</evidence>